<dbReference type="InterPro" id="IPR050340">
    <property type="entry name" value="Cytosolic_Fe-S_CAF"/>
</dbReference>
<dbReference type="SMART" id="SM00929">
    <property type="entry name" value="NADH-G_4Fe-4S_3"/>
    <property type="match status" value="1"/>
</dbReference>
<evidence type="ECO:0000259" key="6">
    <source>
        <dbReference type="PROSITE" id="PS51379"/>
    </source>
</evidence>
<keyword evidence="9" id="KW-1185">Reference proteome</keyword>
<organism evidence="8 9">
    <name type="scientific">Heliorestis convoluta</name>
    <dbReference type="NCBI Taxonomy" id="356322"/>
    <lineage>
        <taxon>Bacteria</taxon>
        <taxon>Bacillati</taxon>
        <taxon>Bacillota</taxon>
        <taxon>Clostridia</taxon>
        <taxon>Eubacteriales</taxon>
        <taxon>Heliobacteriaceae</taxon>
        <taxon>Heliorestis</taxon>
    </lineage>
</organism>
<keyword evidence="1" id="KW-0004">4Fe-4S</keyword>
<keyword evidence="8" id="KW-0560">Oxidoreductase</keyword>
<dbReference type="InterPro" id="IPR036991">
    <property type="entry name" value="Fe_hydrogenase_ssu_sf"/>
</dbReference>
<dbReference type="AlphaFoldDB" id="A0A5Q2N8M1"/>
<keyword evidence="4" id="KW-0408">Iron</keyword>
<dbReference type="PANTHER" id="PTHR11615">
    <property type="entry name" value="NITRATE, FORMATE, IRON DEHYDROGENASE"/>
    <property type="match status" value="1"/>
</dbReference>
<dbReference type="Pfam" id="PF12838">
    <property type="entry name" value="Fer4_7"/>
    <property type="match status" value="1"/>
</dbReference>
<evidence type="ECO:0000259" key="7">
    <source>
        <dbReference type="PROSITE" id="PS51839"/>
    </source>
</evidence>
<evidence type="ECO:0000256" key="2">
    <source>
        <dbReference type="ARBA" id="ARBA00022723"/>
    </source>
</evidence>
<dbReference type="InterPro" id="IPR004108">
    <property type="entry name" value="Fe_hydrogenase_lsu_C"/>
</dbReference>
<dbReference type="NCBIfam" id="TIGR02512">
    <property type="entry name" value="FeFe_hydrog_A"/>
    <property type="match status" value="1"/>
</dbReference>
<evidence type="ECO:0000256" key="3">
    <source>
        <dbReference type="ARBA" id="ARBA00022737"/>
    </source>
</evidence>
<dbReference type="InterPro" id="IPR003149">
    <property type="entry name" value="Fe_hydrogenase_ssu"/>
</dbReference>
<dbReference type="FunFam" id="3.30.70.20:FF:000035">
    <property type="entry name" value="Iron hydrogenase 1"/>
    <property type="match status" value="1"/>
</dbReference>
<dbReference type="GO" id="GO:0051539">
    <property type="term" value="F:4 iron, 4 sulfur cluster binding"/>
    <property type="evidence" value="ECO:0007669"/>
    <property type="project" value="UniProtKB-KW"/>
</dbReference>
<dbReference type="SMART" id="SM00902">
    <property type="entry name" value="Fe_hyd_SSU"/>
    <property type="match status" value="1"/>
</dbReference>
<dbReference type="RefSeq" id="WP_368277318.1">
    <property type="nucleotide sequence ID" value="NZ_CP045875.1"/>
</dbReference>
<dbReference type="InterPro" id="IPR017900">
    <property type="entry name" value="4Fe4S_Fe_S_CS"/>
</dbReference>
<dbReference type="Gene3D" id="3.10.20.740">
    <property type="match status" value="1"/>
</dbReference>
<feature type="domain" description="4Fe-4S His(Cys)3-ligated-type" evidence="7">
    <location>
        <begin position="7"/>
        <end position="46"/>
    </location>
</feature>
<accession>A0A5Q2N8M1</accession>
<dbReference type="Proteomes" id="UP000366051">
    <property type="component" value="Chromosome"/>
</dbReference>
<dbReference type="InterPro" id="IPR013352">
    <property type="entry name" value="Fe_hydrogenase_subset"/>
</dbReference>
<sequence length="519" mass="58310">MRTNTSRVRKARQRTVELLLSNHHRECTTCNRNLNCELQNVADDLAIRDIEPTGEVRRYEIHENNPAIKRDYNKCIHCRRCESICSKMQECHVYSAQNRGFETVIAPSFMRDLGEVACIMCGQCVIACPVGSLTDKENMSPVWKVLEDPRSHVVVQTAPSIQVTLGEEFGLPVGTVVTGKMVTALRRLGFDQVFATDFAADLTIMEEAYEFMERLEEGKLPFLTSCCPGWIKFCEHFYPQFIPNLSTCKSPMSMFGSLTRYYHGKKRDIPPENLISVAIMPCTAKKYEAARPEHSDGTRPHIDYVLTTRELAMMIRQAGLDFVKLPDSDYDAALGEYTGAGTIFGATGGVMEAALRTAYWAMSSGSKKMENSPDEQVREQTVEFREIRGQSGLKISSVRLGDREIKVAVAHGTGNARQILDAIIAGEKVDYVEIMACPGGCVGGGGQPILGGRDHRKISLDYRHNRSDALYNIDYSKKMRNSHENATVKKLYDTYLGHPGSEKAREILHTHYKARNLWR</sequence>
<keyword evidence="2" id="KW-0479">Metal-binding</keyword>
<keyword evidence="8" id="KW-0830">Ubiquinone</keyword>
<dbReference type="PROSITE" id="PS00198">
    <property type="entry name" value="4FE4S_FER_1"/>
    <property type="match status" value="1"/>
</dbReference>
<evidence type="ECO:0000256" key="1">
    <source>
        <dbReference type="ARBA" id="ARBA00022485"/>
    </source>
</evidence>
<dbReference type="SUPFAM" id="SSF54862">
    <property type="entry name" value="4Fe-4S ferredoxins"/>
    <property type="match status" value="1"/>
</dbReference>
<proteinExistence type="predicted"/>
<feature type="domain" description="4Fe-4S ferredoxin-type" evidence="6">
    <location>
        <begin position="66"/>
        <end position="97"/>
    </location>
</feature>
<dbReference type="SUPFAM" id="SSF53920">
    <property type="entry name" value="Fe-only hydrogenase"/>
    <property type="match status" value="1"/>
</dbReference>
<gene>
    <name evidence="8" type="ORF">FTV88_2507</name>
</gene>
<dbReference type="Gene3D" id="3.40.950.10">
    <property type="entry name" value="Fe-only Hydrogenase (Larger Subunit), Chain L, domain 3"/>
    <property type="match status" value="1"/>
</dbReference>
<dbReference type="Pfam" id="PF10588">
    <property type="entry name" value="NADH-G_4Fe-4S_3"/>
    <property type="match status" value="1"/>
</dbReference>
<dbReference type="InterPro" id="IPR017896">
    <property type="entry name" value="4Fe4S_Fe-S-bd"/>
</dbReference>
<protein>
    <submittedName>
        <fullName evidence="8">Proton-translocating NADH-ubiquinone oxidoreductase 75 kd, chain G</fullName>
        <ecNumber evidence="8">1.12.-.-</ecNumber>
    </submittedName>
</protein>
<evidence type="ECO:0000313" key="9">
    <source>
        <dbReference type="Proteomes" id="UP000366051"/>
    </source>
</evidence>
<dbReference type="InterPro" id="IPR009016">
    <property type="entry name" value="Fe_hydrogenase"/>
</dbReference>
<dbReference type="Gene3D" id="4.10.260.20">
    <property type="entry name" value="Iron hydrogenase, small subunit"/>
    <property type="match status" value="1"/>
</dbReference>
<dbReference type="EC" id="1.12.-.-" evidence="8"/>
<dbReference type="EMBL" id="CP045875">
    <property type="protein sequence ID" value="QGG48600.1"/>
    <property type="molecule type" value="Genomic_DNA"/>
</dbReference>
<dbReference type="PROSITE" id="PS51839">
    <property type="entry name" value="4FE4S_HC3"/>
    <property type="match status" value="1"/>
</dbReference>
<dbReference type="Gene3D" id="3.30.70.20">
    <property type="match status" value="1"/>
</dbReference>
<dbReference type="KEGG" id="hcv:FTV88_2507"/>
<evidence type="ECO:0000313" key="8">
    <source>
        <dbReference type="EMBL" id="QGG48600.1"/>
    </source>
</evidence>
<dbReference type="Pfam" id="PF02256">
    <property type="entry name" value="Fe_hyd_SSU"/>
    <property type="match status" value="1"/>
</dbReference>
<evidence type="ECO:0000256" key="4">
    <source>
        <dbReference type="ARBA" id="ARBA00023004"/>
    </source>
</evidence>
<reference evidence="9" key="1">
    <citation type="submission" date="2019-11" db="EMBL/GenBank/DDBJ databases">
        <title>Genome sequence of Heliorestis convoluta strain HH, an alkaliphilic and minimalistic phototrophic bacterium from a soda lake in Egypt.</title>
        <authorList>
            <person name="Dewey E.D."/>
            <person name="Stokes L.M."/>
            <person name="Burchell B.M."/>
            <person name="Shaffer K.N."/>
            <person name="Huntington A.M."/>
            <person name="Baker J.M."/>
            <person name="Nadendla S."/>
            <person name="Giglio M.G."/>
            <person name="Touchman J.W."/>
            <person name="Blankenship R.E."/>
            <person name="Madigan M.T."/>
            <person name="Sattley W.M."/>
        </authorList>
    </citation>
    <scope>NUCLEOTIDE SEQUENCE [LARGE SCALE GENOMIC DNA]</scope>
    <source>
        <strain evidence="9">HH</strain>
    </source>
</reference>
<keyword evidence="3" id="KW-0677">Repeat</keyword>
<name>A0A5Q2N8M1_9FIRM</name>
<dbReference type="PROSITE" id="PS51379">
    <property type="entry name" value="4FE4S_FER_2"/>
    <property type="match status" value="2"/>
</dbReference>
<dbReference type="Gene3D" id="3.40.50.1780">
    <property type="match status" value="1"/>
</dbReference>
<keyword evidence="5" id="KW-0411">Iron-sulfur</keyword>
<dbReference type="GO" id="GO:0008901">
    <property type="term" value="F:ferredoxin hydrogenase activity"/>
    <property type="evidence" value="ECO:0007669"/>
    <property type="project" value="InterPro"/>
</dbReference>
<evidence type="ECO:0000256" key="5">
    <source>
        <dbReference type="ARBA" id="ARBA00023014"/>
    </source>
</evidence>
<dbReference type="Pfam" id="PF02906">
    <property type="entry name" value="Fe_hyd_lg_C"/>
    <property type="match status" value="1"/>
</dbReference>
<dbReference type="GO" id="GO:0005506">
    <property type="term" value="F:iron ion binding"/>
    <property type="evidence" value="ECO:0007669"/>
    <property type="project" value="InterPro"/>
</dbReference>
<dbReference type="InterPro" id="IPR019574">
    <property type="entry name" value="NADH_UbQ_OxRdtase_Gsu_4Fe4S-bd"/>
</dbReference>
<feature type="domain" description="4Fe-4S ferredoxin-type" evidence="6">
    <location>
        <begin position="107"/>
        <end position="138"/>
    </location>
</feature>